<feature type="domain" description="ABC transporter" evidence="10">
    <location>
        <begin position="79"/>
        <end position="317"/>
    </location>
</feature>
<dbReference type="SUPFAM" id="SSF52540">
    <property type="entry name" value="P-loop containing nucleoside triphosphate hydrolases"/>
    <property type="match status" value="1"/>
</dbReference>
<dbReference type="InterPro" id="IPR013525">
    <property type="entry name" value="ABC2_TM"/>
</dbReference>
<keyword evidence="7 9" id="KW-1133">Transmembrane helix</keyword>
<dbReference type="InterPro" id="IPR017871">
    <property type="entry name" value="ABC_transporter-like_CS"/>
</dbReference>
<dbReference type="FunFam" id="3.40.50.300:FF:001077">
    <property type="entry name" value="Uncharacterized protein, isoform A"/>
    <property type="match status" value="1"/>
</dbReference>
<dbReference type="GO" id="GO:0016887">
    <property type="term" value="F:ATP hydrolysis activity"/>
    <property type="evidence" value="ECO:0007669"/>
    <property type="project" value="InterPro"/>
</dbReference>
<gene>
    <name evidence="12" type="primary">LOC113215921</name>
</gene>
<dbReference type="SMART" id="SM00382">
    <property type="entry name" value="AAA"/>
    <property type="match status" value="1"/>
</dbReference>
<evidence type="ECO:0000313" key="12">
    <source>
        <dbReference type="RefSeq" id="XP_052122453.1"/>
    </source>
</evidence>
<evidence type="ECO:0000259" key="10">
    <source>
        <dbReference type="PROSITE" id="PS50893"/>
    </source>
</evidence>
<evidence type="ECO:0000256" key="4">
    <source>
        <dbReference type="ARBA" id="ARBA00022692"/>
    </source>
</evidence>
<dbReference type="InterPro" id="IPR027417">
    <property type="entry name" value="P-loop_NTPase"/>
</dbReference>
<feature type="transmembrane region" description="Helical" evidence="9">
    <location>
        <begin position="436"/>
        <end position="457"/>
    </location>
</feature>
<keyword evidence="6 12" id="KW-0067">ATP-binding</keyword>
<evidence type="ECO:0000256" key="1">
    <source>
        <dbReference type="ARBA" id="ARBA00004141"/>
    </source>
</evidence>
<dbReference type="RefSeq" id="XP_052122453.1">
    <property type="nucleotide sequence ID" value="XM_052266493.1"/>
</dbReference>
<dbReference type="GeneID" id="113215921"/>
<evidence type="ECO:0000256" key="7">
    <source>
        <dbReference type="ARBA" id="ARBA00022989"/>
    </source>
</evidence>
<dbReference type="CDD" id="cd03213">
    <property type="entry name" value="ABCG_EPDR"/>
    <property type="match status" value="1"/>
</dbReference>
<keyword evidence="3" id="KW-0813">Transport</keyword>
<keyword evidence="8 9" id="KW-0472">Membrane</keyword>
<evidence type="ECO:0000313" key="11">
    <source>
        <dbReference type="Proteomes" id="UP000504606"/>
    </source>
</evidence>
<dbReference type="PROSITE" id="PS50893">
    <property type="entry name" value="ABC_TRANSPORTER_2"/>
    <property type="match status" value="1"/>
</dbReference>
<evidence type="ECO:0000256" key="6">
    <source>
        <dbReference type="ARBA" id="ARBA00022840"/>
    </source>
</evidence>
<name>A0A9C6U662_FRAOC</name>
<evidence type="ECO:0000256" key="9">
    <source>
        <dbReference type="SAM" id="Phobius"/>
    </source>
</evidence>
<dbReference type="KEGG" id="foc:113215921"/>
<organism evidence="11 12">
    <name type="scientific">Frankliniella occidentalis</name>
    <name type="common">Western flower thrips</name>
    <name type="synonym">Euthrips occidentalis</name>
    <dbReference type="NCBI Taxonomy" id="133901"/>
    <lineage>
        <taxon>Eukaryota</taxon>
        <taxon>Metazoa</taxon>
        <taxon>Ecdysozoa</taxon>
        <taxon>Arthropoda</taxon>
        <taxon>Hexapoda</taxon>
        <taxon>Insecta</taxon>
        <taxon>Pterygota</taxon>
        <taxon>Neoptera</taxon>
        <taxon>Paraneoptera</taxon>
        <taxon>Thysanoptera</taxon>
        <taxon>Terebrantia</taxon>
        <taxon>Thripoidea</taxon>
        <taxon>Thripidae</taxon>
        <taxon>Frankliniella</taxon>
    </lineage>
</organism>
<dbReference type="PANTHER" id="PTHR48041:SF15">
    <property type="entry name" value="FI05267P"/>
    <property type="match status" value="1"/>
</dbReference>
<dbReference type="PANTHER" id="PTHR48041">
    <property type="entry name" value="ABC TRANSPORTER G FAMILY MEMBER 28"/>
    <property type="match status" value="1"/>
</dbReference>
<evidence type="ECO:0000256" key="2">
    <source>
        <dbReference type="ARBA" id="ARBA00005814"/>
    </source>
</evidence>
<reference evidence="12" key="1">
    <citation type="submission" date="2025-08" db="UniProtKB">
        <authorList>
            <consortium name="RefSeq"/>
        </authorList>
    </citation>
    <scope>IDENTIFICATION</scope>
    <source>
        <tissue evidence="12">Whole organism</tissue>
    </source>
</reference>
<dbReference type="Pfam" id="PF19055">
    <property type="entry name" value="ABC2_membrane_7"/>
    <property type="match status" value="1"/>
</dbReference>
<feature type="transmembrane region" description="Helical" evidence="9">
    <location>
        <begin position="403"/>
        <end position="424"/>
    </location>
</feature>
<feature type="transmembrane region" description="Helical" evidence="9">
    <location>
        <begin position="543"/>
        <end position="566"/>
    </location>
</feature>
<evidence type="ECO:0000256" key="5">
    <source>
        <dbReference type="ARBA" id="ARBA00022741"/>
    </source>
</evidence>
<dbReference type="InterPro" id="IPR003439">
    <property type="entry name" value="ABC_transporter-like_ATP-bd"/>
</dbReference>
<feature type="transmembrane region" description="Helical" evidence="9">
    <location>
        <begin position="477"/>
        <end position="504"/>
    </location>
</feature>
<sequence length="685" mass="76201">MGRSPSPANATDPAHLPAAATTTMDVITTITMNPVLAGVEPDSKQTLEVAVDDAAPRPLTPVMPRRGLSHLPERPPVDIEFTDLTYTVPQGRKGSKMILRSVSGLFRSGELTAILGPSGAGKSTLLNVLAGYKTGDATGTININGRPRDAAVFRKLSRYIMQEDLLQQHITVLESMTIAADLKLGNTLSRAQKRTAIDEILDMLRLTKARDTQTSKLSGGERKRLSIAQELVNNPPVIFLDEPTTGLDDLSSSQCIQLLKMLARGGRTVICSVHTPSAKLFDMFDHVYIVSEGQCVFQGKGRDIVPFLSSLGLQCPKTYNPADFMVEAASGEYGNHTERMSAAVDNGRCYRWCKDPRTLQHQSSRTDIVNTSPSANYDFSSSSFMQFRILMYRNLLQTWRDSGYLLLVASMHFFVALIIGMLFYQMGNDGSKTIFNFGFCFTCIIVFMYIPMLPILLKFPGEVQLLKREYFNRWYSLNAYFCAMTVARLPTQIILGLLYIALVYPITDQPLEPMRLLKFSIICLLVSVVSESFGLIIGSTLSLVNSMFVGPAFSVPFMLLAVYGMGNGSDENAIPLHYRLAMSLSYLRYGLEGIVISIYGDHRASLVCPDSEVYCPLQDPRQLLREMGMEHVKYWVDVVALVSSFILFRLLSYTVLRVRLSTTKPIPAVNFISRMVKTHLNINLR</sequence>
<feature type="transmembrane region" description="Helical" evidence="9">
    <location>
        <begin position="516"/>
        <end position="537"/>
    </location>
</feature>
<dbReference type="Pfam" id="PF00005">
    <property type="entry name" value="ABC_tran"/>
    <property type="match status" value="1"/>
</dbReference>
<keyword evidence="11" id="KW-1185">Reference proteome</keyword>
<protein>
    <submittedName>
        <fullName evidence="12">ATP-binding cassette subfamily G member 4 isoform X1</fullName>
    </submittedName>
</protein>
<keyword evidence="4 9" id="KW-0812">Transmembrane</keyword>
<dbReference type="AlphaFoldDB" id="A0A9C6U662"/>
<comment type="similarity">
    <text evidence="2">Belongs to the ABC transporter superfamily. ABCG family. Eye pigment precursor importer (TC 3.A.1.204) subfamily.</text>
</comment>
<dbReference type="GO" id="GO:0005886">
    <property type="term" value="C:plasma membrane"/>
    <property type="evidence" value="ECO:0007669"/>
    <property type="project" value="TreeGrafter"/>
</dbReference>
<dbReference type="InterPro" id="IPR003593">
    <property type="entry name" value="AAA+_ATPase"/>
</dbReference>
<dbReference type="Pfam" id="PF01061">
    <property type="entry name" value="ABC2_membrane"/>
    <property type="match status" value="1"/>
</dbReference>
<keyword evidence="5" id="KW-0547">Nucleotide-binding</keyword>
<proteinExistence type="inferred from homology"/>
<comment type="subcellular location">
    <subcellularLocation>
        <location evidence="1">Membrane</location>
        <topology evidence="1">Multi-pass membrane protein</topology>
    </subcellularLocation>
</comment>
<dbReference type="Proteomes" id="UP000504606">
    <property type="component" value="Unplaced"/>
</dbReference>
<dbReference type="GO" id="GO:0140359">
    <property type="term" value="F:ABC-type transporter activity"/>
    <property type="evidence" value="ECO:0007669"/>
    <property type="project" value="InterPro"/>
</dbReference>
<evidence type="ECO:0000256" key="3">
    <source>
        <dbReference type="ARBA" id="ARBA00022448"/>
    </source>
</evidence>
<dbReference type="InterPro" id="IPR043926">
    <property type="entry name" value="ABCG_dom"/>
</dbReference>
<dbReference type="InterPro" id="IPR050352">
    <property type="entry name" value="ABCG_transporters"/>
</dbReference>
<dbReference type="PROSITE" id="PS00211">
    <property type="entry name" value="ABC_TRANSPORTER_1"/>
    <property type="match status" value="1"/>
</dbReference>
<feature type="transmembrane region" description="Helical" evidence="9">
    <location>
        <begin position="634"/>
        <end position="656"/>
    </location>
</feature>
<dbReference type="GO" id="GO:0005524">
    <property type="term" value="F:ATP binding"/>
    <property type="evidence" value="ECO:0007669"/>
    <property type="project" value="UniProtKB-KW"/>
</dbReference>
<accession>A0A9C6U662</accession>
<dbReference type="OrthoDB" id="66620at2759"/>
<evidence type="ECO:0000256" key="8">
    <source>
        <dbReference type="ARBA" id="ARBA00023136"/>
    </source>
</evidence>
<dbReference type="Gene3D" id="3.40.50.300">
    <property type="entry name" value="P-loop containing nucleotide triphosphate hydrolases"/>
    <property type="match status" value="1"/>
</dbReference>